<dbReference type="PANTHER" id="PTHR42945:SF1">
    <property type="entry name" value="HISTIDINE BIOSYNTHESIS BIFUNCTIONAL PROTEIN HIS7"/>
    <property type="match status" value="1"/>
</dbReference>
<comment type="pathway">
    <text evidence="4">Amino-acid biosynthesis.</text>
</comment>
<evidence type="ECO:0008006" key="7">
    <source>
        <dbReference type="Google" id="ProtNLM"/>
    </source>
</evidence>
<dbReference type="eggNOG" id="KOG4311">
    <property type="taxonomic scope" value="Eukaryota"/>
</dbReference>
<name>D8RAW2_SELML</name>
<dbReference type="STRING" id="88036.D8RAW2"/>
<reference evidence="5 6" key="1">
    <citation type="journal article" date="2011" name="Science">
        <title>The Selaginella genome identifies genetic changes associated with the evolution of vascular plants.</title>
        <authorList>
            <person name="Banks J.A."/>
            <person name="Nishiyama T."/>
            <person name="Hasebe M."/>
            <person name="Bowman J.L."/>
            <person name="Gribskov M."/>
            <person name="dePamphilis C."/>
            <person name="Albert V.A."/>
            <person name="Aono N."/>
            <person name="Aoyama T."/>
            <person name="Ambrose B.A."/>
            <person name="Ashton N.W."/>
            <person name="Axtell M.J."/>
            <person name="Barker E."/>
            <person name="Barker M.S."/>
            <person name="Bennetzen J.L."/>
            <person name="Bonawitz N.D."/>
            <person name="Chapple C."/>
            <person name="Cheng C."/>
            <person name="Correa L.G."/>
            <person name="Dacre M."/>
            <person name="DeBarry J."/>
            <person name="Dreyer I."/>
            <person name="Elias M."/>
            <person name="Engstrom E.M."/>
            <person name="Estelle M."/>
            <person name="Feng L."/>
            <person name="Finet C."/>
            <person name="Floyd S.K."/>
            <person name="Frommer W.B."/>
            <person name="Fujita T."/>
            <person name="Gramzow L."/>
            <person name="Gutensohn M."/>
            <person name="Harholt J."/>
            <person name="Hattori M."/>
            <person name="Heyl A."/>
            <person name="Hirai T."/>
            <person name="Hiwatashi Y."/>
            <person name="Ishikawa M."/>
            <person name="Iwata M."/>
            <person name="Karol K.G."/>
            <person name="Koehler B."/>
            <person name="Kolukisaoglu U."/>
            <person name="Kubo M."/>
            <person name="Kurata T."/>
            <person name="Lalonde S."/>
            <person name="Li K."/>
            <person name="Li Y."/>
            <person name="Litt A."/>
            <person name="Lyons E."/>
            <person name="Manning G."/>
            <person name="Maruyama T."/>
            <person name="Michael T.P."/>
            <person name="Mikami K."/>
            <person name="Miyazaki S."/>
            <person name="Morinaga S."/>
            <person name="Murata T."/>
            <person name="Mueller-Roeber B."/>
            <person name="Nelson D.R."/>
            <person name="Obara M."/>
            <person name="Oguri Y."/>
            <person name="Olmstead R.G."/>
            <person name="Onodera N."/>
            <person name="Petersen B.L."/>
            <person name="Pils B."/>
            <person name="Prigge M."/>
            <person name="Rensing S.A."/>
            <person name="Riano-Pachon D.M."/>
            <person name="Roberts A.W."/>
            <person name="Sato Y."/>
            <person name="Scheller H.V."/>
            <person name="Schulz B."/>
            <person name="Schulz C."/>
            <person name="Shakirov E.V."/>
            <person name="Shibagaki N."/>
            <person name="Shinohara N."/>
            <person name="Shippen D.E."/>
            <person name="Soerensen I."/>
            <person name="Sotooka R."/>
            <person name="Sugimoto N."/>
            <person name="Sugita M."/>
            <person name="Sumikawa N."/>
            <person name="Tanurdzic M."/>
            <person name="Theissen G."/>
            <person name="Ulvskov P."/>
            <person name="Wakazuki S."/>
            <person name="Weng J.K."/>
            <person name="Willats W.W."/>
            <person name="Wipf D."/>
            <person name="Wolf P.G."/>
            <person name="Yang L."/>
            <person name="Zimmer A.D."/>
            <person name="Zhu Q."/>
            <person name="Mitros T."/>
            <person name="Hellsten U."/>
            <person name="Loque D."/>
            <person name="Otillar R."/>
            <person name="Salamov A."/>
            <person name="Schmutz J."/>
            <person name="Shapiro H."/>
            <person name="Lindquist E."/>
            <person name="Lucas S."/>
            <person name="Rokhsar D."/>
            <person name="Grigoriev I.V."/>
        </authorList>
    </citation>
    <scope>NUCLEOTIDE SEQUENCE [LARGE SCALE GENOMIC DNA]</scope>
</reference>
<dbReference type="OMA" id="RYRIKFF"/>
<dbReference type="Gene3D" id="1.10.287.1080">
    <property type="entry name" value="MazG-like"/>
    <property type="match status" value="1"/>
</dbReference>
<dbReference type="Gramene" id="EFJ30382">
    <property type="protein sequence ID" value="EFJ30382"/>
    <property type="gene ID" value="SELMODRAFT_89942"/>
</dbReference>
<evidence type="ECO:0000256" key="1">
    <source>
        <dbReference type="ARBA" id="ARBA00022605"/>
    </source>
</evidence>
<keyword evidence="1" id="KW-0028">Amino-acid biosynthesis</keyword>
<keyword evidence="3" id="KW-0368">Histidine biosynthesis</keyword>
<accession>D8RAW2</accession>
<dbReference type="Proteomes" id="UP000001514">
    <property type="component" value="Unassembled WGS sequence"/>
</dbReference>
<dbReference type="HOGENOM" id="CLU_194093_0_0_1"/>
<dbReference type="CDD" id="cd11534">
    <property type="entry name" value="NTP-PPase_HisIE_like"/>
    <property type="match status" value="1"/>
</dbReference>
<proteinExistence type="predicted"/>
<dbReference type="KEGG" id="smo:SELMODRAFT_89942"/>
<dbReference type="AlphaFoldDB" id="D8RAW2"/>
<dbReference type="GO" id="GO:0000105">
    <property type="term" value="P:L-histidine biosynthetic process"/>
    <property type="evidence" value="ECO:0007669"/>
    <property type="project" value="UniProtKB-KW"/>
</dbReference>
<dbReference type="InParanoid" id="D8RAW2"/>
<feature type="non-terminal residue" evidence="5">
    <location>
        <position position="1"/>
    </location>
</feature>
<keyword evidence="6" id="KW-1185">Reference proteome</keyword>
<dbReference type="GO" id="GO:0004636">
    <property type="term" value="F:phosphoribosyl-ATP diphosphatase activity"/>
    <property type="evidence" value="ECO:0007669"/>
    <property type="project" value="InterPro"/>
</dbReference>
<keyword evidence="2" id="KW-0378">Hydrolase</keyword>
<dbReference type="PANTHER" id="PTHR42945">
    <property type="entry name" value="HISTIDINE BIOSYNTHESIS BIFUNCTIONAL PROTEIN"/>
    <property type="match status" value="1"/>
</dbReference>
<evidence type="ECO:0000313" key="5">
    <source>
        <dbReference type="EMBL" id="EFJ30382.1"/>
    </source>
</evidence>
<protein>
    <recommendedName>
        <fullName evidence="7">Phosphoribosyl-ATP diphosphatase</fullName>
    </recommendedName>
</protein>
<gene>
    <name evidence="5" type="ORF">SELMODRAFT_89942</name>
</gene>
<evidence type="ECO:0000313" key="6">
    <source>
        <dbReference type="Proteomes" id="UP000001514"/>
    </source>
</evidence>
<sequence length="67" mass="7572">KKERAELCKTVGQNEGRKRTVSEMVLYHSMVLLAAQDVKMAEVMEVLRARFSQSGVEDENSRGRNSS</sequence>
<evidence type="ECO:0000256" key="2">
    <source>
        <dbReference type="ARBA" id="ARBA00022801"/>
    </source>
</evidence>
<evidence type="ECO:0000256" key="4">
    <source>
        <dbReference type="ARBA" id="ARBA00029440"/>
    </source>
</evidence>
<dbReference type="InterPro" id="IPR008179">
    <property type="entry name" value="HisE"/>
</dbReference>
<organism evidence="6">
    <name type="scientific">Selaginella moellendorffii</name>
    <name type="common">Spikemoss</name>
    <dbReference type="NCBI Taxonomy" id="88036"/>
    <lineage>
        <taxon>Eukaryota</taxon>
        <taxon>Viridiplantae</taxon>
        <taxon>Streptophyta</taxon>
        <taxon>Embryophyta</taxon>
        <taxon>Tracheophyta</taxon>
        <taxon>Lycopodiopsida</taxon>
        <taxon>Selaginellales</taxon>
        <taxon>Selaginellaceae</taxon>
        <taxon>Selaginella</taxon>
    </lineage>
</organism>
<dbReference type="EMBL" id="GL377575">
    <property type="protein sequence ID" value="EFJ30382.1"/>
    <property type="molecule type" value="Genomic_DNA"/>
</dbReference>
<evidence type="ECO:0000256" key="3">
    <source>
        <dbReference type="ARBA" id="ARBA00023102"/>
    </source>
</evidence>